<feature type="transmembrane region" description="Helical" evidence="12">
    <location>
        <begin position="48"/>
        <end position="69"/>
    </location>
</feature>
<evidence type="ECO:0000256" key="8">
    <source>
        <dbReference type="ARBA" id="ARBA00023002"/>
    </source>
</evidence>
<evidence type="ECO:0000256" key="5">
    <source>
        <dbReference type="ARBA" id="ARBA00022824"/>
    </source>
</evidence>
<keyword evidence="15" id="KW-1185">Reference proteome</keyword>
<dbReference type="GO" id="GO:0004420">
    <property type="term" value="F:hydroxymethylglutaryl-CoA reductase (NADPH) activity"/>
    <property type="evidence" value="ECO:0007669"/>
    <property type="project" value="UniProtKB-EC"/>
</dbReference>
<dbReference type="PROSITE" id="PS50065">
    <property type="entry name" value="HMG_COA_REDUCTASE_4"/>
    <property type="match status" value="1"/>
</dbReference>
<dbReference type="PANTHER" id="PTHR10572:SF54">
    <property type="entry name" value="3-HYDROXY-3-METHYLGLUTARYL COENZYME A REDUCTASE"/>
    <property type="match status" value="1"/>
</dbReference>
<dbReference type="InterPro" id="IPR023076">
    <property type="entry name" value="HMG_CoA_Rdtase_CS"/>
</dbReference>
<evidence type="ECO:0000256" key="9">
    <source>
        <dbReference type="ARBA" id="ARBA00023136"/>
    </source>
</evidence>
<keyword evidence="11" id="KW-0414">Isoprene biosynthesis</keyword>
<organism evidence="14 15">
    <name type="scientific">Tagetes erecta</name>
    <name type="common">African marigold</name>
    <dbReference type="NCBI Taxonomy" id="13708"/>
    <lineage>
        <taxon>Eukaryota</taxon>
        <taxon>Viridiplantae</taxon>
        <taxon>Streptophyta</taxon>
        <taxon>Embryophyta</taxon>
        <taxon>Tracheophyta</taxon>
        <taxon>Spermatophyta</taxon>
        <taxon>Magnoliopsida</taxon>
        <taxon>eudicotyledons</taxon>
        <taxon>Gunneridae</taxon>
        <taxon>Pentapetalae</taxon>
        <taxon>asterids</taxon>
        <taxon>campanulids</taxon>
        <taxon>Asterales</taxon>
        <taxon>Asteraceae</taxon>
        <taxon>Asteroideae</taxon>
        <taxon>Heliantheae alliance</taxon>
        <taxon>Tageteae</taxon>
        <taxon>Tagetes</taxon>
    </lineage>
</organism>
<dbReference type="InterPro" id="IPR004554">
    <property type="entry name" value="HMG_CoA_Rdtase_eu_arc"/>
</dbReference>
<dbReference type="InterPro" id="IPR023074">
    <property type="entry name" value="HMG_CoA_Rdtase_cat_sf"/>
</dbReference>
<evidence type="ECO:0000256" key="11">
    <source>
        <dbReference type="ARBA" id="ARBA00023229"/>
    </source>
</evidence>
<proteinExistence type="inferred from homology"/>
<accession>A0AAD8NQ09</accession>
<dbReference type="Gene3D" id="3.90.770.10">
    <property type="entry name" value="3-hydroxy-3-methylglutaryl-coenzyme A Reductase, Chain A, domain 2"/>
    <property type="match status" value="1"/>
</dbReference>
<feature type="region of interest" description="Disordered" evidence="13">
    <location>
        <begin position="1"/>
        <end position="36"/>
    </location>
</feature>
<feature type="compositionally biased region" description="Basic residues" evidence="13">
    <location>
        <begin position="1"/>
        <end position="16"/>
    </location>
</feature>
<feature type="compositionally biased region" description="Low complexity" evidence="13">
    <location>
        <begin position="17"/>
        <end position="33"/>
    </location>
</feature>
<gene>
    <name evidence="14" type="ORF">QVD17_32312</name>
</gene>
<evidence type="ECO:0000256" key="10">
    <source>
        <dbReference type="ARBA" id="ARBA00023180"/>
    </source>
</evidence>
<comment type="subcellular location">
    <subcellularLocation>
        <location evidence="1 12">Endoplasmic reticulum membrane</location>
        <topology evidence="1 12">Multi-pass membrane protein</topology>
    </subcellularLocation>
</comment>
<dbReference type="PROSITE" id="PS01192">
    <property type="entry name" value="HMG_COA_REDUCTASE_3"/>
    <property type="match status" value="1"/>
</dbReference>
<dbReference type="FunFam" id="3.90.770.10:FF:000001">
    <property type="entry name" value="3-hydroxy-3-methylglutaryl coenzyme A reductase"/>
    <property type="match status" value="1"/>
</dbReference>
<evidence type="ECO:0000256" key="7">
    <source>
        <dbReference type="ARBA" id="ARBA00022989"/>
    </source>
</evidence>
<dbReference type="GO" id="GO:0009753">
    <property type="term" value="P:response to jasmonic acid"/>
    <property type="evidence" value="ECO:0007669"/>
    <property type="project" value="UniProtKB-ARBA"/>
</dbReference>
<comment type="similarity">
    <text evidence="3 12">Belongs to the HMG-CoA reductase family.</text>
</comment>
<evidence type="ECO:0000256" key="6">
    <source>
        <dbReference type="ARBA" id="ARBA00022857"/>
    </source>
</evidence>
<evidence type="ECO:0000256" key="1">
    <source>
        <dbReference type="ARBA" id="ARBA00004477"/>
    </source>
</evidence>
<keyword evidence="7 12" id="KW-1133">Transmembrane helix</keyword>
<evidence type="ECO:0000256" key="12">
    <source>
        <dbReference type="RuleBase" id="RU361219"/>
    </source>
</evidence>
<dbReference type="SUPFAM" id="SSF56542">
    <property type="entry name" value="Substrate-binding domain of HMG-CoA reductase"/>
    <property type="match status" value="1"/>
</dbReference>
<comment type="caution">
    <text evidence="14">The sequence shown here is derived from an EMBL/GenBank/DDBJ whole genome shotgun (WGS) entry which is preliminary data.</text>
</comment>
<dbReference type="GO" id="GO:0016135">
    <property type="term" value="P:saponin biosynthetic process"/>
    <property type="evidence" value="ECO:0007669"/>
    <property type="project" value="UniProtKB-ARBA"/>
</dbReference>
<dbReference type="GO" id="GO:0005789">
    <property type="term" value="C:endoplasmic reticulum membrane"/>
    <property type="evidence" value="ECO:0007669"/>
    <property type="project" value="UniProtKB-SubCell"/>
</dbReference>
<dbReference type="PRINTS" id="PR00071">
    <property type="entry name" value="HMGCOARDTASE"/>
</dbReference>
<evidence type="ECO:0000256" key="2">
    <source>
        <dbReference type="ARBA" id="ARBA00005084"/>
    </source>
</evidence>
<dbReference type="Proteomes" id="UP001229421">
    <property type="component" value="Unassembled WGS sequence"/>
</dbReference>
<dbReference type="GO" id="GO:0016104">
    <property type="term" value="P:triterpenoid biosynthetic process"/>
    <property type="evidence" value="ECO:0007669"/>
    <property type="project" value="UniProtKB-ARBA"/>
</dbReference>
<evidence type="ECO:0000256" key="13">
    <source>
        <dbReference type="SAM" id="MobiDB-lite"/>
    </source>
</evidence>
<comment type="catalytic activity">
    <reaction evidence="12">
        <text>(R)-mevalonate + 2 NADP(+) + CoA = (3S)-3-hydroxy-3-methylglutaryl-CoA + 2 NADPH + 2 H(+)</text>
        <dbReference type="Rhea" id="RHEA:15989"/>
        <dbReference type="ChEBI" id="CHEBI:15378"/>
        <dbReference type="ChEBI" id="CHEBI:36464"/>
        <dbReference type="ChEBI" id="CHEBI:43074"/>
        <dbReference type="ChEBI" id="CHEBI:57287"/>
        <dbReference type="ChEBI" id="CHEBI:57783"/>
        <dbReference type="ChEBI" id="CHEBI:58349"/>
        <dbReference type="EC" id="1.1.1.34"/>
    </reaction>
</comment>
<dbReference type="EC" id="1.1.1.34" evidence="12"/>
<evidence type="ECO:0000313" key="14">
    <source>
        <dbReference type="EMBL" id="KAK1416521.1"/>
    </source>
</evidence>
<reference evidence="14" key="1">
    <citation type="journal article" date="2023" name="bioRxiv">
        <title>Improved chromosome-level genome assembly for marigold (Tagetes erecta).</title>
        <authorList>
            <person name="Jiang F."/>
            <person name="Yuan L."/>
            <person name="Wang S."/>
            <person name="Wang H."/>
            <person name="Xu D."/>
            <person name="Wang A."/>
            <person name="Fan W."/>
        </authorList>
    </citation>
    <scope>NUCLEOTIDE SEQUENCE</scope>
    <source>
        <strain evidence="14">WSJ</strain>
        <tissue evidence="14">Leaf</tissue>
    </source>
</reference>
<dbReference type="FunFam" id="3.30.70.420:FF:000001">
    <property type="entry name" value="3-hydroxy-3-methylglutaryl coenzyme A reductase"/>
    <property type="match status" value="1"/>
</dbReference>
<keyword evidence="4 12" id="KW-0812">Transmembrane</keyword>
<dbReference type="GO" id="GO:0015936">
    <property type="term" value="P:coenzyme A metabolic process"/>
    <property type="evidence" value="ECO:0007669"/>
    <property type="project" value="InterPro"/>
</dbReference>
<dbReference type="PROSITE" id="PS00318">
    <property type="entry name" value="HMG_COA_REDUCTASE_2"/>
    <property type="match status" value="1"/>
</dbReference>
<comment type="pathway">
    <text evidence="2 12">Metabolic intermediate biosynthesis; (R)-mevalonate biosynthesis; (R)-mevalonate from acetyl-CoA: step 3/3.</text>
</comment>
<feature type="transmembrane region" description="Helical" evidence="12">
    <location>
        <begin position="90"/>
        <end position="109"/>
    </location>
</feature>
<protein>
    <recommendedName>
        <fullName evidence="12">3-hydroxy-3-methylglutaryl coenzyme A reductase</fullName>
        <shortName evidence="12">HMG-CoA reductase</shortName>
        <ecNumber evidence="12">1.1.1.34</ecNumber>
    </recommendedName>
</protein>
<sequence>MDLRPHKPPLHRHRKPNSTNNNNNNSNSNTVVNHRSPSPIKASDALPLPLYLTNGIFFTLFFSVAYFLLHRWREKIRSSTPLHVVTISELTAIVSLIASFIYLLGFFGIDFVQSFVATSAIDDETVNHSKPKVKPRIMNHNHSKAVTVTLRSEHDDDNDDDDEIVKSFVSESIQNDVVYHSKPKVKPRVMNRLACDVTDDEEIVKALVSGSIASYSLESKLGDCRRAAAIRREALERKTGKSVLGLPLEGFDYESILGQCCEMPIGYVQIPVGVAGPLLLNGGEFMVPMATTEGCLVASTNRGCKAVFASGGATAILLKDGMTRAPVVRFATAARAAHLKFFLEDRINFDTLSIVFNKSSRFARLQSIQCSIAGKNLYIRFTCSTGDAMGMNMVSKGVQNVLDFLHLDFPDMEVIGISGNFCSDKKPAAVNWIEGRGKSVVCEAIITEEVVRKVLKTTVPALVELNMLKNLAGSAIAGSLGGFNAHAANIVSAIFIATGQDPAQNIESSHCITMMEAVNGGKDLHISVTMPAIEVGTVGGGTQLASQAACLNLLGVKGASKESPGSNARLLATIVAGSVLAGELSLMSAISAGQLVKSHMKYNRSNHDMTAITS</sequence>
<keyword evidence="8 12" id="KW-0560">Oxidoreductase</keyword>
<keyword evidence="6 12" id="KW-0521">NADP</keyword>
<dbReference type="Gene3D" id="3.30.70.420">
    <property type="entry name" value="Hydroxymethylglutaryl-CoA reductase, class I/II, NAD/NADP-binding domain"/>
    <property type="match status" value="1"/>
</dbReference>
<keyword evidence="5 12" id="KW-0256">Endoplasmic reticulum</keyword>
<name>A0AAD8NQ09_TARER</name>
<evidence type="ECO:0000256" key="3">
    <source>
        <dbReference type="ARBA" id="ARBA00007661"/>
    </source>
</evidence>
<dbReference type="InterPro" id="IPR023282">
    <property type="entry name" value="HMG_CoA_Rdtase_N"/>
</dbReference>
<dbReference type="SUPFAM" id="SSF55035">
    <property type="entry name" value="NAD-binding domain of HMG-CoA reductase"/>
    <property type="match status" value="1"/>
</dbReference>
<dbReference type="Pfam" id="PF00368">
    <property type="entry name" value="HMG-CoA_red"/>
    <property type="match status" value="1"/>
</dbReference>
<dbReference type="Gene3D" id="1.10.3270.10">
    <property type="entry name" value="HMGR, N-terminal domain"/>
    <property type="match status" value="1"/>
</dbReference>
<dbReference type="EMBL" id="JAUHHV010000008">
    <property type="protein sequence ID" value="KAK1416521.1"/>
    <property type="molecule type" value="Genomic_DNA"/>
</dbReference>
<dbReference type="PANTHER" id="PTHR10572">
    <property type="entry name" value="3-HYDROXY-3-METHYLGLUTARYL-COENZYME A REDUCTASE"/>
    <property type="match status" value="1"/>
</dbReference>
<keyword evidence="9 12" id="KW-0472">Membrane</keyword>
<keyword evidence="10" id="KW-0325">Glycoprotein</keyword>
<dbReference type="PROSITE" id="PS00066">
    <property type="entry name" value="HMG_COA_REDUCTASE_1"/>
    <property type="match status" value="1"/>
</dbReference>
<dbReference type="InterPro" id="IPR009023">
    <property type="entry name" value="HMG_CoA_Rdtase_NAD(P)-bd_sf"/>
</dbReference>
<evidence type="ECO:0000256" key="4">
    <source>
        <dbReference type="ARBA" id="ARBA00022692"/>
    </source>
</evidence>
<evidence type="ECO:0000313" key="15">
    <source>
        <dbReference type="Proteomes" id="UP001229421"/>
    </source>
</evidence>
<dbReference type="NCBIfam" id="TIGR00533">
    <property type="entry name" value="HMG_CoA_R_NADP"/>
    <property type="match status" value="1"/>
</dbReference>
<dbReference type="GO" id="GO:0005778">
    <property type="term" value="C:peroxisomal membrane"/>
    <property type="evidence" value="ECO:0007669"/>
    <property type="project" value="TreeGrafter"/>
</dbReference>
<dbReference type="GO" id="GO:0016126">
    <property type="term" value="P:sterol biosynthetic process"/>
    <property type="evidence" value="ECO:0007669"/>
    <property type="project" value="TreeGrafter"/>
</dbReference>
<dbReference type="CDD" id="cd00643">
    <property type="entry name" value="HMG-CoA_reductase_classI"/>
    <property type="match status" value="1"/>
</dbReference>
<dbReference type="InterPro" id="IPR002202">
    <property type="entry name" value="HMG_CoA_Rdtase"/>
</dbReference>
<dbReference type="AlphaFoldDB" id="A0AAD8NQ09"/>
<dbReference type="InterPro" id="IPR009029">
    <property type="entry name" value="HMG_CoA_Rdtase_sub-bd_dom_sf"/>
</dbReference>
<dbReference type="FunFam" id="1.10.3270.10:FF:000002">
    <property type="entry name" value="3-hydroxy-3-methylglutaryl coenzyme A reductase"/>
    <property type="match status" value="1"/>
</dbReference>